<dbReference type="CDD" id="cd07341">
    <property type="entry name" value="M56_BlaR1_MecR1_like"/>
    <property type="match status" value="1"/>
</dbReference>
<dbReference type="EMBL" id="JAUOEK010000041">
    <property type="protein sequence ID" value="MDO5968579.1"/>
    <property type="molecule type" value="Genomic_DNA"/>
</dbReference>
<proteinExistence type="predicted"/>
<protein>
    <submittedName>
        <fullName evidence="4">M56 family metallopeptidase</fullName>
    </submittedName>
</protein>
<dbReference type="RefSeq" id="WP_303276256.1">
    <property type="nucleotide sequence ID" value="NZ_JAUOEK010000041.1"/>
</dbReference>
<dbReference type="InterPro" id="IPR037682">
    <property type="entry name" value="TonB_C"/>
</dbReference>
<evidence type="ECO:0000313" key="4">
    <source>
        <dbReference type="EMBL" id="MDO5968579.1"/>
    </source>
</evidence>
<feature type="transmembrane region" description="Helical" evidence="1">
    <location>
        <begin position="34"/>
        <end position="51"/>
    </location>
</feature>
<dbReference type="PANTHER" id="PTHR33446:SF2">
    <property type="entry name" value="PROTEIN TONB"/>
    <property type="match status" value="1"/>
</dbReference>
<name>A0ABT8W637_9FLAO</name>
<dbReference type="Gene3D" id="3.30.1150.10">
    <property type="match status" value="3"/>
</dbReference>
<dbReference type="Pfam" id="PF05569">
    <property type="entry name" value="Peptidase_M56"/>
    <property type="match status" value="1"/>
</dbReference>
<dbReference type="InterPro" id="IPR008756">
    <property type="entry name" value="Peptidase_M56"/>
</dbReference>
<keyword evidence="1" id="KW-0472">Membrane</keyword>
<dbReference type="Proteomes" id="UP001176883">
    <property type="component" value="Unassembled WGS sequence"/>
</dbReference>
<feature type="domain" description="TonB C-terminal" evidence="2">
    <location>
        <begin position="371"/>
        <end position="427"/>
    </location>
</feature>
<sequence length="715" mass="81703">MIHYIMNTIAFQLFFLIIYDLFLKKETFFNWNRVYLLVTSVLSLIIPFIKINRFKEILPQDFIISLPEVIIGSTTKSQTDINTLQLDPVIVTSKSIWSWELILYAGMLLATLLFLFKIIKLTLLFFKNPKSRIGDLHIVSLLNSNAAFSCFNCIFLGERINEIAKASIIKHEMAHVKEKHTLDLLFFEVLRILFWFNPLVYMYQNRIMQLHEFLADKKALEYQSKIDYYENLLAQVFQTENISFINPFFKQSLIKKRIVMLQKSKSKQINLLKYTLLIPMVLVMLVYTSTEAQNANNNVLSASETELIPLREINMEVPFSEVDETPIFPGCEDLDKNEQKTCFTNKVTKHIVKNFNTHKAIQLGFIGRQRIHVIFKINKDGNVTGVRSRAAHSELEKEAIDLIRTLPKMIPGKQNGENVTVTYSLPIILQIQDKSTVDEMVVVAYEENSSKNEPNVSKKNVPFTVVDQAPIFPGCESLSNEEQKACMSKNMASHVNKNFNTKLAEDLGLVGRQRINIIFKINTEGDIEGVRCKAPHPELEKEAIRVINTLPKMIPGKHEGKVVNVPYSLPIIFQVQDKTNMLDEIAIVGYRGYSKDEIPFTDVEETPSHTDCKDLADNLEKRKCVSNMIQKHINRNFNVSKAKSLGVKGRQRIDAIFKINTEGHVVDISSKASHPGLEEETNNVIKTLPQFIPGKHKGKAVTVVCSLPITLQIRQ</sequence>
<keyword evidence="1" id="KW-1133">Transmembrane helix</keyword>
<dbReference type="PANTHER" id="PTHR33446">
    <property type="entry name" value="PROTEIN TONB-RELATED"/>
    <property type="match status" value="1"/>
</dbReference>
<keyword evidence="1" id="KW-0812">Transmembrane</keyword>
<gene>
    <name evidence="4" type="ORF">Q4Q35_02055</name>
</gene>
<evidence type="ECO:0000259" key="2">
    <source>
        <dbReference type="Pfam" id="PF03544"/>
    </source>
</evidence>
<evidence type="ECO:0000256" key="1">
    <source>
        <dbReference type="SAM" id="Phobius"/>
    </source>
</evidence>
<feature type="domain" description="Peptidase M56" evidence="3">
    <location>
        <begin position="157"/>
        <end position="261"/>
    </location>
</feature>
<feature type="transmembrane region" description="Helical" evidence="1">
    <location>
        <begin position="6"/>
        <end position="22"/>
    </location>
</feature>
<dbReference type="Pfam" id="PF03544">
    <property type="entry name" value="TonB_C"/>
    <property type="match status" value="2"/>
</dbReference>
<reference evidence="4" key="1">
    <citation type="submission" date="2023-07" db="EMBL/GenBank/DDBJ databases">
        <title>Two novel species in the genus Flavivirga.</title>
        <authorList>
            <person name="Kwon K."/>
        </authorList>
    </citation>
    <scope>NUCLEOTIDE SEQUENCE</scope>
    <source>
        <strain evidence="4">KCTC 52353</strain>
    </source>
</reference>
<evidence type="ECO:0000259" key="3">
    <source>
        <dbReference type="Pfam" id="PF05569"/>
    </source>
</evidence>
<feature type="transmembrane region" description="Helical" evidence="1">
    <location>
        <begin position="101"/>
        <end position="126"/>
    </location>
</feature>
<comment type="caution">
    <text evidence="4">The sequence shown here is derived from an EMBL/GenBank/DDBJ whole genome shotgun (WGS) entry which is preliminary data.</text>
</comment>
<keyword evidence="5" id="KW-1185">Reference proteome</keyword>
<evidence type="ECO:0000313" key="5">
    <source>
        <dbReference type="Proteomes" id="UP001176883"/>
    </source>
</evidence>
<organism evidence="4 5">
    <name type="scientific">Flavivirga aquimarina</name>
    <dbReference type="NCBI Taxonomy" id="2027862"/>
    <lineage>
        <taxon>Bacteria</taxon>
        <taxon>Pseudomonadati</taxon>
        <taxon>Bacteroidota</taxon>
        <taxon>Flavobacteriia</taxon>
        <taxon>Flavobacteriales</taxon>
        <taxon>Flavobacteriaceae</taxon>
        <taxon>Flavivirga</taxon>
    </lineage>
</organism>
<dbReference type="SUPFAM" id="SSF74653">
    <property type="entry name" value="TolA/TonB C-terminal domain"/>
    <property type="match status" value="2"/>
</dbReference>
<feature type="domain" description="TonB C-terminal" evidence="2">
    <location>
        <begin position="515"/>
        <end position="574"/>
    </location>
</feature>
<feature type="transmembrane region" description="Helical" evidence="1">
    <location>
        <begin position="271"/>
        <end position="288"/>
    </location>
</feature>
<accession>A0ABT8W637</accession>
<dbReference type="InterPro" id="IPR051045">
    <property type="entry name" value="TonB-dependent_transducer"/>
</dbReference>